<sequence length="268" mass="30634">MNPIPVLPLVGVSDFSLALVLLWAGKKISDAIFVRLAGEKVIDRAWNTIKKKIKAQYTRFKTIKADFNFTAYTRTEISIKDAKEAIERVPSHCERFSKDNTKFGSVNWTDDHTAKVTVEYLDNEPFEVTLDLIQNNASLLDAEVNTVSDAKLESIGISVRFEFAFHELKGVLMDLNNFADFLRRGLVQEFDIRNYTNSQLAIGSLDNDLTLDDWMEEQRFEASLLLKGEQEERSVEFYGDKAIVTSPYEQVDDTTADYIRATLLNYYL</sequence>
<gene>
    <name evidence="1" type="ORF">SAMN05444342_4414</name>
</gene>
<reference evidence="2" key="1">
    <citation type="submission" date="2016-11" db="EMBL/GenBank/DDBJ databases">
        <authorList>
            <person name="Varghese N."/>
            <person name="Submissions S."/>
        </authorList>
    </citation>
    <scope>NUCLEOTIDE SEQUENCE [LARGE SCALE GENOMIC DNA]</scope>
    <source>
        <strain evidence="2">DX253</strain>
    </source>
</reference>
<dbReference type="AlphaFoldDB" id="A0A1M7CPC1"/>
<accession>A0A1M7CPC1</accession>
<evidence type="ECO:0000313" key="1">
    <source>
        <dbReference type="EMBL" id="SHL68669.1"/>
    </source>
</evidence>
<dbReference type="EMBL" id="FRAN01000011">
    <property type="protein sequence ID" value="SHL68669.1"/>
    <property type="molecule type" value="Genomic_DNA"/>
</dbReference>
<organism evidence="1 2">
    <name type="scientific">Haladaptatus paucihalophilus DX253</name>
    <dbReference type="NCBI Taxonomy" id="797209"/>
    <lineage>
        <taxon>Archaea</taxon>
        <taxon>Methanobacteriati</taxon>
        <taxon>Methanobacteriota</taxon>
        <taxon>Stenosarchaea group</taxon>
        <taxon>Halobacteria</taxon>
        <taxon>Halobacteriales</taxon>
        <taxon>Haladaptataceae</taxon>
        <taxon>Haladaptatus</taxon>
    </lineage>
</organism>
<proteinExistence type="predicted"/>
<keyword evidence="2" id="KW-1185">Reference proteome</keyword>
<dbReference type="RefSeq" id="WP_232423778.1">
    <property type="nucleotide sequence ID" value="NZ_AEMG01000027.1"/>
</dbReference>
<name>A0A1M7CPC1_HALPU</name>
<dbReference type="Proteomes" id="UP000184203">
    <property type="component" value="Unassembled WGS sequence"/>
</dbReference>
<evidence type="ECO:0000313" key="2">
    <source>
        <dbReference type="Proteomes" id="UP000184203"/>
    </source>
</evidence>
<protein>
    <submittedName>
        <fullName evidence="1">Uncharacterized protein</fullName>
    </submittedName>
</protein>